<gene>
    <name evidence="9" type="ORF">SAMN02745221_01236</name>
</gene>
<dbReference type="AlphaFoldDB" id="A0A1M5NLQ0"/>
<comment type="similarity">
    <text evidence="2">Belongs to the amino acid-polyamine-organocation (APC) superfamily. Spore germination protein (SGP) (TC 2.A.3.9) family.</text>
</comment>
<name>A0A1M5NLQ0_9FIRM</name>
<dbReference type="Pfam" id="PF03845">
    <property type="entry name" value="Spore_permease"/>
    <property type="match status" value="1"/>
</dbReference>
<reference evidence="10" key="1">
    <citation type="submission" date="2016-11" db="EMBL/GenBank/DDBJ databases">
        <authorList>
            <person name="Varghese N."/>
            <person name="Submissions S."/>
        </authorList>
    </citation>
    <scope>NUCLEOTIDE SEQUENCE [LARGE SCALE GENOMIC DNA]</scope>
    <source>
        <strain evidence="10">DSM 11003</strain>
    </source>
</reference>
<feature type="transmembrane region" description="Helical" evidence="8">
    <location>
        <begin position="304"/>
        <end position="323"/>
    </location>
</feature>
<feature type="transmembrane region" description="Helical" evidence="8">
    <location>
        <begin position="148"/>
        <end position="171"/>
    </location>
</feature>
<keyword evidence="3" id="KW-0813">Transport</keyword>
<keyword evidence="10" id="KW-1185">Reference proteome</keyword>
<evidence type="ECO:0000256" key="5">
    <source>
        <dbReference type="ARBA" id="ARBA00022692"/>
    </source>
</evidence>
<proteinExistence type="inferred from homology"/>
<evidence type="ECO:0000256" key="6">
    <source>
        <dbReference type="ARBA" id="ARBA00022989"/>
    </source>
</evidence>
<dbReference type="EMBL" id="FQWY01000017">
    <property type="protein sequence ID" value="SHG90119.1"/>
    <property type="molecule type" value="Genomic_DNA"/>
</dbReference>
<organism evidence="9 10">
    <name type="scientific">Thermosyntropha lipolytica DSM 11003</name>
    <dbReference type="NCBI Taxonomy" id="1123382"/>
    <lineage>
        <taxon>Bacteria</taxon>
        <taxon>Bacillati</taxon>
        <taxon>Bacillota</taxon>
        <taxon>Clostridia</taxon>
        <taxon>Eubacteriales</taxon>
        <taxon>Syntrophomonadaceae</taxon>
        <taxon>Thermosyntropha</taxon>
    </lineage>
</organism>
<accession>A0A1M5NLQ0</accession>
<feature type="transmembrane region" description="Helical" evidence="8">
    <location>
        <begin position="191"/>
        <end position="207"/>
    </location>
</feature>
<evidence type="ECO:0000256" key="8">
    <source>
        <dbReference type="SAM" id="Phobius"/>
    </source>
</evidence>
<dbReference type="STRING" id="1123382.SAMN02745221_01236"/>
<evidence type="ECO:0000256" key="7">
    <source>
        <dbReference type="ARBA" id="ARBA00023136"/>
    </source>
</evidence>
<dbReference type="PANTHER" id="PTHR34975">
    <property type="entry name" value="SPORE GERMINATION PROTEIN A2"/>
    <property type="match status" value="1"/>
</dbReference>
<evidence type="ECO:0000256" key="3">
    <source>
        <dbReference type="ARBA" id="ARBA00022448"/>
    </source>
</evidence>
<dbReference type="PANTHER" id="PTHR34975:SF2">
    <property type="entry name" value="SPORE GERMINATION PROTEIN A2"/>
    <property type="match status" value="1"/>
</dbReference>
<dbReference type="OrthoDB" id="1931502at2"/>
<dbReference type="RefSeq" id="WP_073091630.1">
    <property type="nucleotide sequence ID" value="NZ_FQWY01000017.1"/>
</dbReference>
<feature type="transmembrane region" description="Helical" evidence="8">
    <location>
        <begin position="261"/>
        <end position="283"/>
    </location>
</feature>
<feature type="transmembrane region" description="Helical" evidence="8">
    <location>
        <begin position="219"/>
        <end position="241"/>
    </location>
</feature>
<keyword evidence="5 8" id="KW-0812">Transmembrane</keyword>
<feature type="transmembrane region" description="Helical" evidence="8">
    <location>
        <begin position="335"/>
        <end position="354"/>
    </location>
</feature>
<feature type="transmembrane region" description="Helical" evidence="8">
    <location>
        <begin position="41"/>
        <end position="63"/>
    </location>
</feature>
<dbReference type="Proteomes" id="UP000242329">
    <property type="component" value="Unassembled WGS sequence"/>
</dbReference>
<feature type="transmembrane region" description="Helical" evidence="8">
    <location>
        <begin position="119"/>
        <end position="136"/>
    </location>
</feature>
<keyword evidence="6 8" id="KW-1133">Transmembrane helix</keyword>
<dbReference type="GO" id="GO:0009847">
    <property type="term" value="P:spore germination"/>
    <property type="evidence" value="ECO:0007669"/>
    <property type="project" value="InterPro"/>
</dbReference>
<keyword evidence="7 8" id="KW-0472">Membrane</keyword>
<dbReference type="GO" id="GO:0016020">
    <property type="term" value="C:membrane"/>
    <property type="evidence" value="ECO:0007669"/>
    <property type="project" value="UniProtKB-SubCell"/>
</dbReference>
<feature type="transmembrane region" description="Helical" evidence="8">
    <location>
        <begin position="83"/>
        <end position="107"/>
    </location>
</feature>
<sequence length="368" mass="41505">MDKSRFEITSKQLIFIIVGSEVATGILSLPRVLSAEAGQHAWIAVLTGALVPLICIYLIDTLYRGFDDPDFVRVSHALFGKALGSLLVITFILYIIFFQGIVIRIFAEITKIFLLPRTPLYIILFLILLPVYYAVSKGGRVVGRLNEILFWILLIDLLVLLVLLPLGDYTLLLPLKDLDYKGLLKATRESFYSYAGVEILLILYVMVRKKEEVFKAAIVGQFIVIFFYLVTVVIALLIFGFEAIQQLTWPVLNLLSVRHVAVLERLEIVFLLFWLGVGARPAINLSLASAYSFCRLGRLSLARYYVLTSMGIALAIYLVAIWPRDLIEVFQLANYAGFLFLLTSLGYPLLYHIAKFMRKGVINHGKTA</sequence>
<feature type="transmembrane region" description="Helical" evidence="8">
    <location>
        <begin position="12"/>
        <end position="29"/>
    </location>
</feature>
<evidence type="ECO:0000313" key="9">
    <source>
        <dbReference type="EMBL" id="SHG90119.1"/>
    </source>
</evidence>
<protein>
    <submittedName>
        <fullName evidence="9">Spore germination protein (Amino acid permease)</fullName>
    </submittedName>
</protein>
<evidence type="ECO:0000256" key="2">
    <source>
        <dbReference type="ARBA" id="ARBA00007998"/>
    </source>
</evidence>
<dbReference type="NCBIfam" id="TIGR00912">
    <property type="entry name" value="2A0309"/>
    <property type="match status" value="1"/>
</dbReference>
<dbReference type="Gene3D" id="1.20.1740.10">
    <property type="entry name" value="Amino acid/polyamine transporter I"/>
    <property type="match status" value="1"/>
</dbReference>
<evidence type="ECO:0000256" key="4">
    <source>
        <dbReference type="ARBA" id="ARBA00022544"/>
    </source>
</evidence>
<comment type="subcellular location">
    <subcellularLocation>
        <location evidence="1">Membrane</location>
        <topology evidence="1">Multi-pass membrane protein</topology>
    </subcellularLocation>
</comment>
<evidence type="ECO:0000256" key="1">
    <source>
        <dbReference type="ARBA" id="ARBA00004141"/>
    </source>
</evidence>
<evidence type="ECO:0000313" key="10">
    <source>
        <dbReference type="Proteomes" id="UP000242329"/>
    </source>
</evidence>
<keyword evidence="4" id="KW-0309">Germination</keyword>
<dbReference type="InterPro" id="IPR004761">
    <property type="entry name" value="Spore_GerAB"/>
</dbReference>